<protein>
    <recommendedName>
        <fullName evidence="2">DnaJ homolog subfamily B member 9</fullName>
    </recommendedName>
    <alternativeName>
        <fullName evidence="3">Endoplasmic reticulum DNA J domain-containing protein 4</fullName>
    </alternativeName>
</protein>
<organism evidence="7 8">
    <name type="scientific">Gasterosteus aculeatus aculeatus</name>
    <name type="common">three-spined stickleback</name>
    <dbReference type="NCBI Taxonomy" id="481459"/>
    <lineage>
        <taxon>Eukaryota</taxon>
        <taxon>Metazoa</taxon>
        <taxon>Chordata</taxon>
        <taxon>Craniata</taxon>
        <taxon>Vertebrata</taxon>
        <taxon>Euteleostomi</taxon>
        <taxon>Actinopterygii</taxon>
        <taxon>Neopterygii</taxon>
        <taxon>Teleostei</taxon>
        <taxon>Neoteleostei</taxon>
        <taxon>Acanthomorphata</taxon>
        <taxon>Eupercaria</taxon>
        <taxon>Perciformes</taxon>
        <taxon>Cottioidei</taxon>
        <taxon>Gasterosteales</taxon>
        <taxon>Gasterosteidae</taxon>
        <taxon>Gasterosteus</taxon>
    </lineage>
</organism>
<evidence type="ECO:0000256" key="2">
    <source>
        <dbReference type="ARBA" id="ARBA00040158"/>
    </source>
</evidence>
<comment type="function">
    <text evidence="4">Co-chaperone for Hsp70 protein HSPA5/BiP that acts as a key repressor of the ERN1/IRE1-mediated unfolded protein response (UPR). J domain-containing co-chaperones stimulate the ATPase activity of Hsp70 proteins and are required for efficient substrate recognition by Hsp70 proteins. In the unstressed endoplasmic reticulum, interacts with the luminal region of ERN1/IRE1 and selectively recruits HSPA5/BiP: HSPA5/BiP disrupts the dimerization of the active ERN1/IRE1 luminal region, thereby inactivating ERN1/IRE1. Also involved in endoplasmic reticulum-associated degradation (ERAD) of misfolded proteins. Required for survival of B-cell progenitors and normal antibody production.</text>
</comment>
<reference evidence="7 8" key="1">
    <citation type="journal article" date="2021" name="G3 (Bethesda)">
        <title>Improved contiguity of the threespine stickleback genome using long-read sequencing.</title>
        <authorList>
            <person name="Nath S."/>
            <person name="Shaw D.E."/>
            <person name="White M.A."/>
        </authorList>
    </citation>
    <scope>NUCLEOTIDE SEQUENCE [LARGE SCALE GENOMIC DNA]</scope>
    <source>
        <strain evidence="7 8">Lake Benthic</strain>
    </source>
</reference>
<dbReference type="Gene3D" id="1.10.287.110">
    <property type="entry name" value="DnaJ domain"/>
    <property type="match status" value="1"/>
</dbReference>
<dbReference type="PANTHER" id="PTHR44360">
    <property type="entry name" value="DNAJ HOMOLOG SUBFAMILY B MEMBER 9"/>
    <property type="match status" value="1"/>
</dbReference>
<keyword evidence="1" id="KW-0143">Chaperone</keyword>
<dbReference type="SMART" id="SM00271">
    <property type="entry name" value="DnaJ"/>
    <property type="match status" value="1"/>
</dbReference>
<dbReference type="GeneTree" id="ENSGT00940000176938"/>
<reference evidence="7" key="3">
    <citation type="submission" date="2025-09" db="UniProtKB">
        <authorList>
            <consortium name="Ensembl"/>
        </authorList>
    </citation>
    <scope>IDENTIFICATION</scope>
</reference>
<dbReference type="Proteomes" id="UP000007635">
    <property type="component" value="Chromosome XVII"/>
</dbReference>
<dbReference type="AlphaFoldDB" id="A0AAQ4RCD7"/>
<dbReference type="InterPro" id="IPR001623">
    <property type="entry name" value="DnaJ_domain"/>
</dbReference>
<evidence type="ECO:0000259" key="6">
    <source>
        <dbReference type="PROSITE" id="PS50076"/>
    </source>
</evidence>
<dbReference type="PRINTS" id="PR00625">
    <property type="entry name" value="JDOMAIN"/>
</dbReference>
<evidence type="ECO:0000313" key="7">
    <source>
        <dbReference type="Ensembl" id="ENSGACP00000059791.1"/>
    </source>
</evidence>
<dbReference type="GO" id="GO:0051787">
    <property type="term" value="F:misfolded protein binding"/>
    <property type="evidence" value="ECO:0007669"/>
    <property type="project" value="TreeGrafter"/>
</dbReference>
<dbReference type="GO" id="GO:0036503">
    <property type="term" value="P:ERAD pathway"/>
    <property type="evidence" value="ECO:0007669"/>
    <property type="project" value="TreeGrafter"/>
</dbReference>
<dbReference type="Ensembl" id="ENSGACT00000044701.1">
    <property type="protein sequence ID" value="ENSGACP00000059791.1"/>
    <property type="gene ID" value="ENSGACG00000036260.1"/>
</dbReference>
<name>A0AAQ4RCD7_GASAC</name>
<comment type="subunit">
    <text evidence="5">Interacts with HSPA5/BiP; interaction is direct. Interacts with ERN1/IRE1 (via the luminal region). Interacts with DERL1.</text>
</comment>
<dbReference type="GO" id="GO:0005783">
    <property type="term" value="C:endoplasmic reticulum"/>
    <property type="evidence" value="ECO:0007669"/>
    <property type="project" value="TreeGrafter"/>
</dbReference>
<dbReference type="SUPFAM" id="SSF46565">
    <property type="entry name" value="Chaperone J-domain"/>
    <property type="match status" value="1"/>
</dbReference>
<sequence length="63" mass="6912">LDAPPTFLHAASESSKSYYDILNVEPSAADSHIKKSFRKLAIKCHPDKNKGGDLPFSFGRPIP</sequence>
<dbReference type="CDD" id="cd06257">
    <property type="entry name" value="DnaJ"/>
    <property type="match status" value="1"/>
</dbReference>
<keyword evidence="8" id="KW-1185">Reference proteome</keyword>
<dbReference type="GO" id="GO:0051087">
    <property type="term" value="F:protein-folding chaperone binding"/>
    <property type="evidence" value="ECO:0007669"/>
    <property type="project" value="TreeGrafter"/>
</dbReference>
<proteinExistence type="predicted"/>
<evidence type="ECO:0000313" key="8">
    <source>
        <dbReference type="Proteomes" id="UP000007635"/>
    </source>
</evidence>
<reference evidence="7" key="2">
    <citation type="submission" date="2025-08" db="UniProtKB">
        <authorList>
            <consortium name="Ensembl"/>
        </authorList>
    </citation>
    <scope>IDENTIFICATION</scope>
</reference>
<evidence type="ECO:0000256" key="5">
    <source>
        <dbReference type="ARBA" id="ARBA00046365"/>
    </source>
</evidence>
<dbReference type="Pfam" id="PF00226">
    <property type="entry name" value="DnaJ"/>
    <property type="match status" value="1"/>
</dbReference>
<dbReference type="InterPro" id="IPR036869">
    <property type="entry name" value="J_dom_sf"/>
</dbReference>
<feature type="domain" description="J" evidence="6">
    <location>
        <begin position="17"/>
        <end position="63"/>
    </location>
</feature>
<dbReference type="PANTHER" id="PTHR44360:SF1">
    <property type="entry name" value="DNAJ HOMOLOG SUBFAMILY B MEMBER 9"/>
    <property type="match status" value="1"/>
</dbReference>
<dbReference type="InterPro" id="IPR051948">
    <property type="entry name" value="Hsp70_co-chaperone_J-domain"/>
</dbReference>
<evidence type="ECO:0000256" key="4">
    <source>
        <dbReference type="ARBA" id="ARBA00045428"/>
    </source>
</evidence>
<accession>A0AAQ4RCD7</accession>
<evidence type="ECO:0000256" key="3">
    <source>
        <dbReference type="ARBA" id="ARBA00041533"/>
    </source>
</evidence>
<dbReference type="PROSITE" id="PS50076">
    <property type="entry name" value="DNAJ_2"/>
    <property type="match status" value="1"/>
</dbReference>
<evidence type="ECO:0000256" key="1">
    <source>
        <dbReference type="ARBA" id="ARBA00023186"/>
    </source>
</evidence>